<reference evidence="2" key="1">
    <citation type="journal article" date="2020" name="Fungal Divers.">
        <title>Resolving the Mortierellaceae phylogeny through synthesis of multi-gene phylogenetics and phylogenomics.</title>
        <authorList>
            <person name="Vandepol N."/>
            <person name="Liber J."/>
            <person name="Desiro A."/>
            <person name="Na H."/>
            <person name="Kennedy M."/>
            <person name="Barry K."/>
            <person name="Grigoriev I.V."/>
            <person name="Miller A.N."/>
            <person name="O'Donnell K."/>
            <person name="Stajich J.E."/>
            <person name="Bonito G."/>
        </authorList>
    </citation>
    <scope>NUCLEOTIDE SEQUENCE</scope>
    <source>
        <strain evidence="2">NVP1</strain>
    </source>
</reference>
<evidence type="ECO:0008006" key="4">
    <source>
        <dbReference type="Google" id="ProtNLM"/>
    </source>
</evidence>
<dbReference type="EMBL" id="JAAAUY010000803">
    <property type="protein sequence ID" value="KAF9326284.1"/>
    <property type="molecule type" value="Genomic_DNA"/>
</dbReference>
<feature type="region of interest" description="Disordered" evidence="1">
    <location>
        <begin position="463"/>
        <end position="492"/>
    </location>
</feature>
<evidence type="ECO:0000313" key="3">
    <source>
        <dbReference type="Proteomes" id="UP000696485"/>
    </source>
</evidence>
<organism evidence="2 3">
    <name type="scientific">Podila minutissima</name>
    <dbReference type="NCBI Taxonomy" id="64525"/>
    <lineage>
        <taxon>Eukaryota</taxon>
        <taxon>Fungi</taxon>
        <taxon>Fungi incertae sedis</taxon>
        <taxon>Mucoromycota</taxon>
        <taxon>Mortierellomycotina</taxon>
        <taxon>Mortierellomycetes</taxon>
        <taxon>Mortierellales</taxon>
        <taxon>Mortierellaceae</taxon>
        <taxon>Podila</taxon>
    </lineage>
</organism>
<dbReference type="InterPro" id="IPR032675">
    <property type="entry name" value="LRR_dom_sf"/>
</dbReference>
<dbReference type="SUPFAM" id="SSF52047">
    <property type="entry name" value="RNI-like"/>
    <property type="match status" value="1"/>
</dbReference>
<gene>
    <name evidence="2" type="ORF">BG006_010289</name>
</gene>
<dbReference type="InterPro" id="IPR006553">
    <property type="entry name" value="Leu-rich_rpt_Cys-con_subtyp"/>
</dbReference>
<dbReference type="Proteomes" id="UP000696485">
    <property type="component" value="Unassembled WGS sequence"/>
</dbReference>
<dbReference type="SMART" id="SM00367">
    <property type="entry name" value="LRR_CC"/>
    <property type="match status" value="2"/>
</dbReference>
<dbReference type="Gene3D" id="3.80.10.10">
    <property type="entry name" value="Ribonuclease Inhibitor"/>
    <property type="match status" value="2"/>
</dbReference>
<dbReference type="PANTHER" id="PTHR13318">
    <property type="entry name" value="PARTNER OF PAIRED, ISOFORM B-RELATED"/>
    <property type="match status" value="1"/>
</dbReference>
<evidence type="ECO:0000313" key="2">
    <source>
        <dbReference type="EMBL" id="KAF9326284.1"/>
    </source>
</evidence>
<dbReference type="GO" id="GO:0031146">
    <property type="term" value="P:SCF-dependent proteasomal ubiquitin-dependent protein catabolic process"/>
    <property type="evidence" value="ECO:0007669"/>
    <property type="project" value="TreeGrafter"/>
</dbReference>
<feature type="region of interest" description="Disordered" evidence="1">
    <location>
        <begin position="1"/>
        <end position="50"/>
    </location>
</feature>
<dbReference type="AlphaFoldDB" id="A0A9P5VIB7"/>
<keyword evidence="3" id="KW-1185">Reference proteome</keyword>
<accession>A0A9P5VIB7</accession>
<proteinExistence type="predicted"/>
<feature type="compositionally biased region" description="Basic residues" evidence="1">
    <location>
        <begin position="21"/>
        <end position="31"/>
    </location>
</feature>
<comment type="caution">
    <text evidence="2">The sequence shown here is derived from an EMBL/GenBank/DDBJ whole genome shotgun (WGS) entry which is preliminary data.</text>
</comment>
<dbReference type="PANTHER" id="PTHR13318:SF247">
    <property type="entry name" value="GH16156P"/>
    <property type="match status" value="1"/>
</dbReference>
<protein>
    <recommendedName>
        <fullName evidence="4">RNI-like protein</fullName>
    </recommendedName>
</protein>
<name>A0A9P5VIB7_9FUNG</name>
<evidence type="ECO:0000256" key="1">
    <source>
        <dbReference type="SAM" id="MobiDB-lite"/>
    </source>
</evidence>
<sequence length="667" mass="75016">MPPKRAVSRIITNKISAGVGTKKRKVTKTKGRQSLTDDSESSASDSEKEIETVKDYEDAVQKRILTSTTNRYEDLLEHNHLALAASFMMPPLSQPDRSHTTASTENRLFSLGTFCLFTIVKNFHRLAADPQITGQQQRQKRRLRRQIQQLPFYLSHKLFKYFKHVRPELLSSRVWTTLFFPAKARDEDDRDLDYTMTELDLEGIIASQVTDSVIRSHIIHNLNLGPQLERINLNHLNGLSDKVVAQLVGSCSRLSRLSLKGCTNVGDLTLANLPGKTLQELNISFVSGPTSKGIRQLIRTCRDLVVLKMAGLMNLRDALLLDMSSELEDTRTPLHQLQNLKVASTKLGDRGLKVLLGFCGKTLRRLDISGTNVTRTVNISQYCVWVDEKSEARGDEPLVMRTMLEKVNLTRLKVATPQDLVAFFKGLPPQCLHTLLMGYLTVGQVPLRDELVHSLCPFLDPASAPSTDDDSDVRGSDKSSGDAPNPFSPEAFMPVQPISNYRRFRHLHTLSFFGNPQIGQSRRADHGLRLLLKQVASTLRRLELGYTRITSDVLTNLLPFESLVLHEVDDVIAEDEKNVNVVLEELGLDETPLGSEAWAVLSQFRQLNRLSLANTRMDQEAVERVVQACKLISSLDLTSCRAIPIRKRRSLLQDVRKGRTLADRDDD</sequence>
<dbReference type="GO" id="GO:0019005">
    <property type="term" value="C:SCF ubiquitin ligase complex"/>
    <property type="evidence" value="ECO:0007669"/>
    <property type="project" value="TreeGrafter"/>
</dbReference>